<evidence type="ECO:0000313" key="5">
    <source>
        <dbReference type="Proteomes" id="UP000722485"/>
    </source>
</evidence>
<dbReference type="PROSITE" id="PS50048">
    <property type="entry name" value="ZN2_CY6_FUNGAL_2"/>
    <property type="match status" value="1"/>
</dbReference>
<dbReference type="Pfam" id="PF00172">
    <property type="entry name" value="Zn_clus"/>
    <property type="match status" value="1"/>
</dbReference>
<sequence>MVYCGKASQGCQNCRIRRIKCDKVRPECSQCIRVGKKCPGYRDQLSLMFRDESSKVIQKAHAQWGVGDAPPDTPQPHAVSKSAASSSSASSSSSSTASWSTSPLAVDRHRPLPPTPPSPASSQLSSLPSSAIMLPPAAAWPPRLSTPVDPSIEEQGVQFYINRYLIGHPDEPRTANDLASTEWLWDPSLQDVMTAVGLASLSNLRGDEGLMTIARQRYGRALRQTGQAIQTSVAPSFEVTMRGVTTLAMFELVKGTHQGIAHVHAHVMGGVALLRRWCPMPEAAFGGVRAMVQMCFSLFIPAHISHTDLPPTLYEWIAFSSSLLDPIDRPASGLGLLVGRSIQISAYIQTRVLSDGRPNTTSTLHKLLDLDADFVEWEQKLEGIWVYRTVKADHLPSEAIFQGHYHAYYDMWAARMWGHYRWARIIVNQAIVDFVNNNPLSSLPLVSAIELQRRFDIIRILVRDVLVSTPSHWRHPLLEDRSAVLVDKLGGGGSGSAGIPVVLFHLKLAACAPGVPAAYWDWAYGIMECIWGDMGMLHAKSMMEAMRAHKDALLRAKADGILSHSG</sequence>
<dbReference type="SUPFAM" id="SSF57701">
    <property type="entry name" value="Zn2/Cys6 DNA-binding domain"/>
    <property type="match status" value="1"/>
</dbReference>
<proteinExistence type="predicted"/>
<evidence type="ECO:0000313" key="4">
    <source>
        <dbReference type="EMBL" id="KAF7534367.1"/>
    </source>
</evidence>
<dbReference type="Gene3D" id="4.10.240.10">
    <property type="entry name" value="Zn(2)-C6 fungal-type DNA-binding domain"/>
    <property type="match status" value="1"/>
</dbReference>
<dbReference type="SMART" id="SM00066">
    <property type="entry name" value="GAL4"/>
    <property type="match status" value="1"/>
</dbReference>
<evidence type="ECO:0000256" key="1">
    <source>
        <dbReference type="ARBA" id="ARBA00023242"/>
    </source>
</evidence>
<dbReference type="InterPro" id="IPR053175">
    <property type="entry name" value="DHMBA_Reg_Transcription_Factor"/>
</dbReference>
<dbReference type="InterPro" id="IPR036864">
    <property type="entry name" value="Zn2-C6_fun-type_DNA-bd_sf"/>
</dbReference>
<evidence type="ECO:0000256" key="2">
    <source>
        <dbReference type="SAM" id="MobiDB-lite"/>
    </source>
</evidence>
<accession>A0A9P5L8B1</accession>
<dbReference type="CDD" id="cd00067">
    <property type="entry name" value="GAL4"/>
    <property type="match status" value="1"/>
</dbReference>
<reference evidence="4" key="1">
    <citation type="submission" date="2020-03" db="EMBL/GenBank/DDBJ databases">
        <title>Draft Genome Sequence of Cylindrodendrum hubeiense.</title>
        <authorList>
            <person name="Buettner E."/>
            <person name="Kellner H."/>
        </authorList>
    </citation>
    <scope>NUCLEOTIDE SEQUENCE</scope>
    <source>
        <strain evidence="4">IHI 201604</strain>
    </source>
</reference>
<feature type="compositionally biased region" description="Low complexity" evidence="2">
    <location>
        <begin position="80"/>
        <end position="102"/>
    </location>
</feature>
<dbReference type="PANTHER" id="PTHR38791:SF5">
    <property type="entry name" value="TRANSCRIPTION FACTOR DBAG-RELATED"/>
    <property type="match status" value="1"/>
</dbReference>
<gene>
    <name evidence="4" type="ORF">G7Z17_g13375</name>
</gene>
<dbReference type="AlphaFoldDB" id="A0A9P5L8B1"/>
<name>A0A9P5L8B1_9HYPO</name>
<evidence type="ECO:0000259" key="3">
    <source>
        <dbReference type="PROSITE" id="PS50048"/>
    </source>
</evidence>
<keyword evidence="5" id="KW-1185">Reference proteome</keyword>
<dbReference type="Proteomes" id="UP000722485">
    <property type="component" value="Unassembled WGS sequence"/>
</dbReference>
<organism evidence="4 5">
    <name type="scientific">Cylindrodendrum hubeiense</name>
    <dbReference type="NCBI Taxonomy" id="595255"/>
    <lineage>
        <taxon>Eukaryota</taxon>
        <taxon>Fungi</taxon>
        <taxon>Dikarya</taxon>
        <taxon>Ascomycota</taxon>
        <taxon>Pezizomycotina</taxon>
        <taxon>Sordariomycetes</taxon>
        <taxon>Hypocreomycetidae</taxon>
        <taxon>Hypocreales</taxon>
        <taxon>Nectriaceae</taxon>
        <taxon>Cylindrodendrum</taxon>
    </lineage>
</organism>
<dbReference type="OrthoDB" id="5280547at2759"/>
<dbReference type="EMBL" id="JAANBB010000771">
    <property type="protein sequence ID" value="KAF7534367.1"/>
    <property type="molecule type" value="Genomic_DNA"/>
</dbReference>
<comment type="caution">
    <text evidence="4">The sequence shown here is derived from an EMBL/GenBank/DDBJ whole genome shotgun (WGS) entry which is preliminary data.</text>
</comment>
<dbReference type="InterPro" id="IPR001138">
    <property type="entry name" value="Zn2Cys6_DnaBD"/>
</dbReference>
<feature type="domain" description="Zn(2)-C6 fungal-type" evidence="3">
    <location>
        <begin position="10"/>
        <end position="38"/>
    </location>
</feature>
<dbReference type="GO" id="GO:0008270">
    <property type="term" value="F:zinc ion binding"/>
    <property type="evidence" value="ECO:0007669"/>
    <property type="project" value="InterPro"/>
</dbReference>
<protein>
    <recommendedName>
        <fullName evidence="3">Zn(2)-C6 fungal-type domain-containing protein</fullName>
    </recommendedName>
</protein>
<keyword evidence="1" id="KW-0539">Nucleus</keyword>
<feature type="region of interest" description="Disordered" evidence="2">
    <location>
        <begin position="60"/>
        <end position="127"/>
    </location>
</feature>
<dbReference type="GO" id="GO:0000981">
    <property type="term" value="F:DNA-binding transcription factor activity, RNA polymerase II-specific"/>
    <property type="evidence" value="ECO:0007669"/>
    <property type="project" value="InterPro"/>
</dbReference>
<dbReference type="PANTHER" id="PTHR38791">
    <property type="entry name" value="ZN(II)2CYS6 TRANSCRIPTION FACTOR (EUROFUNG)-RELATED-RELATED"/>
    <property type="match status" value="1"/>
</dbReference>
<dbReference type="PROSITE" id="PS00463">
    <property type="entry name" value="ZN2_CY6_FUNGAL_1"/>
    <property type="match status" value="1"/>
</dbReference>